<dbReference type="Pfam" id="PF01551">
    <property type="entry name" value="Peptidase_M23"/>
    <property type="match status" value="2"/>
</dbReference>
<keyword evidence="1" id="KW-0732">Signal</keyword>
<keyword evidence="4" id="KW-1185">Reference proteome</keyword>
<feature type="domain" description="M23ase beta-sheet core" evidence="2">
    <location>
        <begin position="15"/>
        <end position="71"/>
    </location>
</feature>
<dbReference type="Proteomes" id="UP000607559">
    <property type="component" value="Unassembled WGS sequence"/>
</dbReference>
<dbReference type="EMBL" id="BMJC01000003">
    <property type="protein sequence ID" value="GGB08234.1"/>
    <property type="molecule type" value="Genomic_DNA"/>
</dbReference>
<dbReference type="InterPro" id="IPR011055">
    <property type="entry name" value="Dup_hybrid_motif"/>
</dbReference>
<proteinExistence type="predicted"/>
<dbReference type="Gene3D" id="2.70.70.10">
    <property type="entry name" value="Glucose Permease (Domain IIA)"/>
    <property type="match status" value="1"/>
</dbReference>
<dbReference type="GO" id="GO:0004222">
    <property type="term" value="F:metalloendopeptidase activity"/>
    <property type="evidence" value="ECO:0007669"/>
    <property type="project" value="TreeGrafter"/>
</dbReference>
<reference evidence="3" key="2">
    <citation type="submission" date="2020-09" db="EMBL/GenBank/DDBJ databases">
        <authorList>
            <person name="Sun Q."/>
            <person name="Zhou Y."/>
        </authorList>
    </citation>
    <scope>NUCLEOTIDE SEQUENCE</scope>
    <source>
        <strain evidence="3">CGMCC 1.15448</strain>
    </source>
</reference>
<organism evidence="3 4">
    <name type="scientific">Puia dinghuensis</name>
    <dbReference type="NCBI Taxonomy" id="1792502"/>
    <lineage>
        <taxon>Bacteria</taxon>
        <taxon>Pseudomonadati</taxon>
        <taxon>Bacteroidota</taxon>
        <taxon>Chitinophagia</taxon>
        <taxon>Chitinophagales</taxon>
        <taxon>Chitinophagaceae</taxon>
        <taxon>Puia</taxon>
    </lineage>
</organism>
<reference evidence="3" key="1">
    <citation type="journal article" date="2014" name="Int. J. Syst. Evol. Microbiol.">
        <title>Complete genome sequence of Corynebacterium casei LMG S-19264T (=DSM 44701T), isolated from a smear-ripened cheese.</title>
        <authorList>
            <consortium name="US DOE Joint Genome Institute (JGI-PGF)"/>
            <person name="Walter F."/>
            <person name="Albersmeier A."/>
            <person name="Kalinowski J."/>
            <person name="Ruckert C."/>
        </authorList>
    </citation>
    <scope>NUCLEOTIDE SEQUENCE</scope>
    <source>
        <strain evidence="3">CGMCC 1.15448</strain>
    </source>
</reference>
<gene>
    <name evidence="3" type="ORF">GCM10011511_34740</name>
</gene>
<dbReference type="InterPro" id="IPR016047">
    <property type="entry name" value="M23ase_b-sheet_dom"/>
</dbReference>
<feature type="domain" description="M23ase beta-sheet core" evidence="2">
    <location>
        <begin position="102"/>
        <end position="134"/>
    </location>
</feature>
<dbReference type="InterPro" id="IPR050570">
    <property type="entry name" value="Cell_wall_metabolism_enzyme"/>
</dbReference>
<dbReference type="PANTHER" id="PTHR21666:SF289">
    <property type="entry name" value="L-ALA--D-GLU ENDOPEPTIDASE"/>
    <property type="match status" value="1"/>
</dbReference>
<name>A0A8J2UFG0_9BACT</name>
<evidence type="ECO:0000313" key="3">
    <source>
        <dbReference type="EMBL" id="GGB08234.1"/>
    </source>
</evidence>
<sequence length="576" mass="63152">MKLAANFGELRPNHYHMGLDIRTQARENLPVFAAADGYVARVSVEPAGFGQAIYICHPNGYTTVYGHLNKFFPALAAYVHDQQYRRQSWQLSLELPPTLFPVKKGDFIAYSGNTGGSQGPHLHFEIRRTAGDVNLNPLLFGMPVPDNTPPTLLRLAWYDRNQGIYEQSPHILPIHRGAVPSCDCLPATASWALAPSLLIVPTTRISFALSAFDTQSGSANPNGIYEAGLYVDGEPVVGFRMNNISYDNTRNINAHIDYKTREMGGPFLQQLFILPGYPAPTIYASPANHPGDGVVPLEDGRFHTIRIEVKDTYGNTSRLQFRVQYQPATDITATASTSYAPPAYTLSKKFYVGMVDGLETPDFAFYLGEKSLYDSVTVGATTIGYPGSGLSLPGGVSAVQAIGEPWIPLLDPVLVRLRPISSTAKDSLQAASSTPVPVDNIVMVCFNGASKDVQRPQWQGGWASARWRQFGNFQLVEDQEAPVITLPGTPDGTDLSKATRIVVSVKDNLGAIRNFRAELDPPADCKGGQWLCFTNDKGLAYIYYFDEKCPAGRHLLRITAQDVAGNEATKEIWFTR</sequence>
<comment type="caution">
    <text evidence="3">The sequence shown here is derived from an EMBL/GenBank/DDBJ whole genome shotgun (WGS) entry which is preliminary data.</text>
</comment>
<dbReference type="CDD" id="cd12797">
    <property type="entry name" value="M23_peptidase"/>
    <property type="match status" value="1"/>
</dbReference>
<protein>
    <submittedName>
        <fullName evidence="3">Peptidase M23</fullName>
    </submittedName>
</protein>
<dbReference type="PANTHER" id="PTHR21666">
    <property type="entry name" value="PEPTIDASE-RELATED"/>
    <property type="match status" value="1"/>
</dbReference>
<evidence type="ECO:0000259" key="2">
    <source>
        <dbReference type="Pfam" id="PF01551"/>
    </source>
</evidence>
<dbReference type="SUPFAM" id="SSF51261">
    <property type="entry name" value="Duplicated hybrid motif"/>
    <property type="match status" value="1"/>
</dbReference>
<accession>A0A8J2UFG0</accession>
<dbReference type="AlphaFoldDB" id="A0A8J2UFG0"/>
<evidence type="ECO:0000256" key="1">
    <source>
        <dbReference type="ARBA" id="ARBA00022729"/>
    </source>
</evidence>
<evidence type="ECO:0000313" key="4">
    <source>
        <dbReference type="Proteomes" id="UP000607559"/>
    </source>
</evidence>